<evidence type="ECO:0000313" key="3">
    <source>
        <dbReference type="Proteomes" id="UP001614391"/>
    </source>
</evidence>
<sequence length="109" mass="11577">MDATAAPAAQAVPAEGAGKHRPAPCTGEFRGDARLGPQHLPNERQKPAGPLLDGHHRTGKPSPAAAFLKKYREGPPDPDPPDRPLGVPRRHAPRSGSEGAWPRPPYFTS</sequence>
<evidence type="ECO:0000256" key="1">
    <source>
        <dbReference type="SAM" id="MobiDB-lite"/>
    </source>
</evidence>
<dbReference type="RefSeq" id="WP_399620655.1">
    <property type="nucleotide sequence ID" value="NZ_JBITYT010000017.1"/>
</dbReference>
<gene>
    <name evidence="2" type="ORF">ACIGW0_29145</name>
</gene>
<keyword evidence="3" id="KW-1185">Reference proteome</keyword>
<comment type="caution">
    <text evidence="2">The sequence shown here is derived from an EMBL/GenBank/DDBJ whole genome shotgun (WGS) entry which is preliminary data.</text>
</comment>
<organism evidence="2 3">
    <name type="scientific">Streptomyces bikiniensis</name>
    <dbReference type="NCBI Taxonomy" id="1896"/>
    <lineage>
        <taxon>Bacteria</taxon>
        <taxon>Bacillati</taxon>
        <taxon>Actinomycetota</taxon>
        <taxon>Actinomycetes</taxon>
        <taxon>Kitasatosporales</taxon>
        <taxon>Streptomycetaceae</taxon>
        <taxon>Streptomyces</taxon>
    </lineage>
</organism>
<reference evidence="2 3" key="1">
    <citation type="submission" date="2024-10" db="EMBL/GenBank/DDBJ databases">
        <title>The Natural Products Discovery Center: Release of the First 8490 Sequenced Strains for Exploring Actinobacteria Biosynthetic Diversity.</title>
        <authorList>
            <person name="Kalkreuter E."/>
            <person name="Kautsar S.A."/>
            <person name="Yang D."/>
            <person name="Bader C.D."/>
            <person name="Teijaro C.N."/>
            <person name="Fluegel L."/>
            <person name="Davis C.M."/>
            <person name="Simpson J.R."/>
            <person name="Lauterbach L."/>
            <person name="Steele A.D."/>
            <person name="Gui C."/>
            <person name="Meng S."/>
            <person name="Li G."/>
            <person name="Viehrig K."/>
            <person name="Ye F."/>
            <person name="Su P."/>
            <person name="Kiefer A.F."/>
            <person name="Nichols A."/>
            <person name="Cepeda A.J."/>
            <person name="Yan W."/>
            <person name="Fan B."/>
            <person name="Jiang Y."/>
            <person name="Adhikari A."/>
            <person name="Zheng C.-J."/>
            <person name="Schuster L."/>
            <person name="Cowan T.M."/>
            <person name="Smanski M.J."/>
            <person name="Chevrette M.G."/>
            <person name="De Carvalho L.P.S."/>
            <person name="Shen B."/>
        </authorList>
    </citation>
    <scope>NUCLEOTIDE SEQUENCE [LARGE SCALE GENOMIC DNA]</scope>
    <source>
        <strain evidence="2 3">NPDC053346</strain>
    </source>
</reference>
<name>A0ABW8D4C0_STRBI</name>
<protein>
    <submittedName>
        <fullName evidence="2">Uncharacterized protein</fullName>
    </submittedName>
</protein>
<dbReference type="EMBL" id="JBITYT010000017">
    <property type="protein sequence ID" value="MFI9123410.1"/>
    <property type="molecule type" value="Genomic_DNA"/>
</dbReference>
<evidence type="ECO:0000313" key="2">
    <source>
        <dbReference type="EMBL" id="MFI9123410.1"/>
    </source>
</evidence>
<proteinExistence type="predicted"/>
<accession>A0ABW8D4C0</accession>
<feature type="region of interest" description="Disordered" evidence="1">
    <location>
        <begin position="1"/>
        <end position="109"/>
    </location>
</feature>
<dbReference type="Proteomes" id="UP001614391">
    <property type="component" value="Unassembled WGS sequence"/>
</dbReference>
<feature type="compositionally biased region" description="Low complexity" evidence="1">
    <location>
        <begin position="1"/>
        <end position="16"/>
    </location>
</feature>